<comment type="subcellular location">
    <subcellularLocation>
        <location evidence="1">Membrane</location>
        <topology evidence="1">Multi-pass membrane protein</topology>
    </subcellularLocation>
</comment>
<dbReference type="RefSeq" id="WP_099151195.1">
    <property type="nucleotide sequence ID" value="NZ_PDUD01000021.1"/>
</dbReference>
<proteinExistence type="predicted"/>
<evidence type="ECO:0000256" key="5">
    <source>
        <dbReference type="ARBA" id="ARBA00023136"/>
    </source>
</evidence>
<accession>A0A2D0NBR2</accession>
<feature type="transmembrane region" description="Helical" evidence="6">
    <location>
        <begin position="238"/>
        <end position="256"/>
    </location>
</feature>
<feature type="transmembrane region" description="Helical" evidence="6">
    <location>
        <begin position="262"/>
        <end position="280"/>
    </location>
</feature>
<dbReference type="InterPro" id="IPR001182">
    <property type="entry name" value="FtsW/RodA"/>
</dbReference>
<keyword evidence="2 6" id="KW-0812">Transmembrane</keyword>
<dbReference type="EMBL" id="PDUD01000021">
    <property type="protein sequence ID" value="PHN05619.1"/>
    <property type="molecule type" value="Genomic_DNA"/>
</dbReference>
<dbReference type="GO" id="GO:0015648">
    <property type="term" value="F:lipid-linked peptidoglycan transporter activity"/>
    <property type="evidence" value="ECO:0007669"/>
    <property type="project" value="TreeGrafter"/>
</dbReference>
<evidence type="ECO:0000256" key="2">
    <source>
        <dbReference type="ARBA" id="ARBA00022692"/>
    </source>
</evidence>
<keyword evidence="4 6" id="KW-1133">Transmembrane helix</keyword>
<feature type="transmembrane region" description="Helical" evidence="6">
    <location>
        <begin position="17"/>
        <end position="38"/>
    </location>
</feature>
<comment type="caution">
    <text evidence="7">The sequence shown here is derived from an EMBL/GenBank/DDBJ whole genome shotgun (WGS) entry which is preliminary data.</text>
</comment>
<dbReference type="GO" id="GO:0008360">
    <property type="term" value="P:regulation of cell shape"/>
    <property type="evidence" value="ECO:0007669"/>
    <property type="project" value="UniProtKB-KW"/>
</dbReference>
<feature type="transmembrane region" description="Helical" evidence="6">
    <location>
        <begin position="147"/>
        <end position="166"/>
    </location>
</feature>
<name>A0A2D0NBR2_FLAN2</name>
<protein>
    <submittedName>
        <fullName evidence="7">Rod shape-determining protein RodA</fullName>
    </submittedName>
</protein>
<feature type="transmembrane region" description="Helical" evidence="6">
    <location>
        <begin position="50"/>
        <end position="71"/>
    </location>
</feature>
<feature type="transmembrane region" description="Helical" evidence="6">
    <location>
        <begin position="287"/>
        <end position="309"/>
    </location>
</feature>
<sequence>MSFKDKIHNPFWRNLDIITFCICMGLALIGWLLVYRVGGGGEEVDAGGSFLATVAGKQTMWMIVAMALFWLTMLFDAKFWETFAYGIYVAAMIGLFLVLFLGTNIRGATSWFSIGGFTFQPSEVAKFATCLAVSAFLGRFNTNMETWRSRFIAFGLIAIPIVLIVAQPDPGSALVFFSFLVVFYREGLSSTFYLVGAFLTANLIAGFVFPTLNIGMVWLGLGVLILGYNLKDKKNKNLILGSLLLILGALSYWKYQMPDQPWALYCAAGLFAGLGFYAWFKEKQGRLFRLLAMAVVVGIGVAFTANYTINNVLKPHQQTRIKLWLTPDECDPHGARYNLDQSKLAISSGGWDGKGLFKGTMTRLDYVPQQTTDFIFCTVGEEQGFVGSVSVILLYLVLLFRLTTIAERQRTTFARSYAYCVAGIFFIHFFINIGMTMGLMPIIGIPLPFISKGGSSLLGFTIMIAVLLRLDSTRKRSLGNLAG</sequence>
<evidence type="ECO:0000313" key="7">
    <source>
        <dbReference type="EMBL" id="PHN05619.1"/>
    </source>
</evidence>
<dbReference type="PANTHER" id="PTHR30474">
    <property type="entry name" value="CELL CYCLE PROTEIN"/>
    <property type="match status" value="1"/>
</dbReference>
<keyword evidence="3" id="KW-0133">Cell shape</keyword>
<dbReference type="AlphaFoldDB" id="A0A2D0NBR2"/>
<dbReference type="Proteomes" id="UP000223913">
    <property type="component" value="Unassembled WGS sequence"/>
</dbReference>
<evidence type="ECO:0000313" key="8">
    <source>
        <dbReference type="Proteomes" id="UP000223913"/>
    </source>
</evidence>
<feature type="transmembrane region" description="Helical" evidence="6">
    <location>
        <begin position="416"/>
        <end position="443"/>
    </location>
</feature>
<organism evidence="7 8">
    <name type="scientific">Flavilitoribacter nigricans (strain ATCC 23147 / DSM 23189 / NBRC 102662 / NCIMB 1420 / SS-2)</name>
    <name type="common">Lewinella nigricans</name>
    <dbReference type="NCBI Taxonomy" id="1122177"/>
    <lineage>
        <taxon>Bacteria</taxon>
        <taxon>Pseudomonadati</taxon>
        <taxon>Bacteroidota</taxon>
        <taxon>Saprospiria</taxon>
        <taxon>Saprospirales</taxon>
        <taxon>Lewinellaceae</taxon>
        <taxon>Flavilitoribacter</taxon>
    </lineage>
</organism>
<keyword evidence="5 6" id="KW-0472">Membrane</keyword>
<feature type="transmembrane region" description="Helical" evidence="6">
    <location>
        <begin position="449"/>
        <end position="468"/>
    </location>
</feature>
<feature type="transmembrane region" description="Helical" evidence="6">
    <location>
        <begin position="385"/>
        <end position="404"/>
    </location>
</feature>
<gene>
    <name evidence="7" type="ORF">CRP01_16665</name>
</gene>
<evidence type="ECO:0000256" key="4">
    <source>
        <dbReference type="ARBA" id="ARBA00022989"/>
    </source>
</evidence>
<dbReference type="GO" id="GO:0005886">
    <property type="term" value="C:plasma membrane"/>
    <property type="evidence" value="ECO:0007669"/>
    <property type="project" value="TreeGrafter"/>
</dbReference>
<feature type="transmembrane region" description="Helical" evidence="6">
    <location>
        <begin position="201"/>
        <end position="226"/>
    </location>
</feature>
<reference evidence="7 8" key="1">
    <citation type="submission" date="2017-10" db="EMBL/GenBank/DDBJ databases">
        <title>The draft genome sequence of Lewinella nigricans NBRC 102662.</title>
        <authorList>
            <person name="Wang K."/>
        </authorList>
    </citation>
    <scope>NUCLEOTIDE SEQUENCE [LARGE SCALE GENOMIC DNA]</scope>
    <source>
        <strain evidence="7 8">NBRC 102662</strain>
    </source>
</reference>
<dbReference type="NCBIfam" id="NF037961">
    <property type="entry name" value="RodA_shape"/>
    <property type="match status" value="2"/>
</dbReference>
<dbReference type="Pfam" id="PF01098">
    <property type="entry name" value="FTSW_RODA_SPOVE"/>
    <property type="match status" value="2"/>
</dbReference>
<dbReference type="GO" id="GO:0051301">
    <property type="term" value="P:cell division"/>
    <property type="evidence" value="ECO:0007669"/>
    <property type="project" value="InterPro"/>
</dbReference>
<dbReference type="OrthoDB" id="9768187at2"/>
<evidence type="ECO:0000256" key="6">
    <source>
        <dbReference type="SAM" id="Phobius"/>
    </source>
</evidence>
<evidence type="ECO:0000256" key="3">
    <source>
        <dbReference type="ARBA" id="ARBA00022960"/>
    </source>
</evidence>
<keyword evidence="8" id="KW-1185">Reference proteome</keyword>
<feature type="transmembrane region" description="Helical" evidence="6">
    <location>
        <begin position="124"/>
        <end position="141"/>
    </location>
</feature>
<feature type="transmembrane region" description="Helical" evidence="6">
    <location>
        <begin position="83"/>
        <end position="103"/>
    </location>
</feature>
<dbReference type="GO" id="GO:0032153">
    <property type="term" value="C:cell division site"/>
    <property type="evidence" value="ECO:0007669"/>
    <property type="project" value="TreeGrafter"/>
</dbReference>
<dbReference type="PANTHER" id="PTHR30474:SF1">
    <property type="entry name" value="PEPTIDOGLYCAN GLYCOSYLTRANSFERASE MRDB"/>
    <property type="match status" value="1"/>
</dbReference>
<evidence type="ECO:0000256" key="1">
    <source>
        <dbReference type="ARBA" id="ARBA00004141"/>
    </source>
</evidence>